<dbReference type="GO" id="GO:0000444">
    <property type="term" value="C:MIS12/MIND type complex"/>
    <property type="evidence" value="ECO:0007669"/>
    <property type="project" value="InterPro"/>
</dbReference>
<dbReference type="OrthoDB" id="3364649at2759"/>
<sequence length="561" mass="62113">MTVTVLETPRIKTKRRAPLKSIDMATSQAQARPASSAAPGRKGTRSSARLSLSSVEKSEEKTASSKRKQDVFDEEDEGFQFTRIKTKKSKPTVESIPEIPQPEAPAPNPSPRRGRPPKKRPVEKSESAVASKKSSESSTRQTRATAKPTLPEPETQPASAPRTTRTTRRQDNGETAPVEKKRRKGRPSKSHDDQRNGFVSPEPQQAGTSKITLPMADTPVIQRNKELRGAAKSGKGNRRSSLGMRGRRASSLIDSGASNALPHDQVDTAEFYKHIASDLPEPRRMRQLLIWCATRAMSDKRGRSEDASARLAARVIQEELLKDFSTNSQLSNWFEREDVNPPAVVVKKPNPKNIQNADKIKELEEQIQRLQRERHALNALLRPPSIPQIKLSKQQDTAPEGQQEPPQSDSEQKSRTESEPIDLSLLDPSQQRIYESIDPDSAKQKSDTETQAASSSELGLPPITPSAISARLSRLTHSLAPTLDSLAAGIHDIELYRTMSDTVSSRVLRICAERLEERDAGNAMRRLAAEEGEGESKDLTLRPRPREDLGLILGALSRLER</sequence>
<dbReference type="PANTHER" id="PTHR14778">
    <property type="entry name" value="KINETOCHORE-ASSOCIATED PROTEIN DSN1 HOMOLOG"/>
    <property type="match status" value="1"/>
</dbReference>
<feature type="compositionally biased region" description="Pro residues" evidence="1">
    <location>
        <begin position="99"/>
        <end position="110"/>
    </location>
</feature>
<dbReference type="GO" id="GO:0051301">
    <property type="term" value="P:cell division"/>
    <property type="evidence" value="ECO:0007669"/>
    <property type="project" value="InterPro"/>
</dbReference>
<evidence type="ECO:0000313" key="2">
    <source>
        <dbReference type="EMBL" id="OOO11427.1"/>
    </source>
</evidence>
<evidence type="ECO:0000313" key="3">
    <source>
        <dbReference type="Proteomes" id="UP000190312"/>
    </source>
</evidence>
<name>A0A1S9DQV3_ASPOZ</name>
<feature type="compositionally biased region" description="Basic and acidic residues" evidence="1">
    <location>
        <begin position="56"/>
        <end position="71"/>
    </location>
</feature>
<comment type="caution">
    <text evidence="2">The sequence shown here is derived from an EMBL/GenBank/DDBJ whole genome shotgun (WGS) entry which is preliminary data.</text>
</comment>
<feature type="compositionally biased region" description="Low complexity" evidence="1">
    <location>
        <begin position="25"/>
        <end position="39"/>
    </location>
</feature>
<dbReference type="GO" id="GO:0007059">
    <property type="term" value="P:chromosome segregation"/>
    <property type="evidence" value="ECO:0007669"/>
    <property type="project" value="InterPro"/>
</dbReference>
<organism evidence="2 3">
    <name type="scientific">Aspergillus oryzae</name>
    <name type="common">Yellow koji mold</name>
    <dbReference type="NCBI Taxonomy" id="5062"/>
    <lineage>
        <taxon>Eukaryota</taxon>
        <taxon>Fungi</taxon>
        <taxon>Dikarya</taxon>
        <taxon>Ascomycota</taxon>
        <taxon>Pezizomycotina</taxon>
        <taxon>Eurotiomycetes</taxon>
        <taxon>Eurotiomycetidae</taxon>
        <taxon>Eurotiales</taxon>
        <taxon>Aspergillaceae</taxon>
        <taxon>Aspergillus</taxon>
        <taxon>Aspergillus subgen. Circumdati</taxon>
    </lineage>
</organism>
<protein>
    <submittedName>
        <fullName evidence="2">Mtw1 kinetochore complex, DSN1</fullName>
    </submittedName>
</protein>
<dbReference type="Proteomes" id="UP000190312">
    <property type="component" value="Unassembled WGS sequence"/>
</dbReference>
<dbReference type="PANTHER" id="PTHR14778:SF2">
    <property type="entry name" value="KINETOCHORE-ASSOCIATED PROTEIN DSN1 HOMOLOG"/>
    <property type="match status" value="1"/>
</dbReference>
<feature type="compositionally biased region" description="Polar residues" evidence="1">
    <location>
        <begin position="202"/>
        <end position="211"/>
    </location>
</feature>
<dbReference type="EMBL" id="MKZY01000003">
    <property type="protein sequence ID" value="OOO11427.1"/>
    <property type="molecule type" value="Genomic_DNA"/>
</dbReference>
<feature type="region of interest" description="Disordered" evidence="1">
    <location>
        <begin position="1"/>
        <end position="261"/>
    </location>
</feature>
<dbReference type="VEuPathDB" id="FungiDB:AO090701001159"/>
<dbReference type="AlphaFoldDB" id="A0A1S9DQV3"/>
<proteinExistence type="predicted"/>
<reference evidence="2 3" key="1">
    <citation type="submission" date="2016-10" db="EMBL/GenBank/DDBJ databases">
        <title>Genome sequencing of Aspergillus oryzae BCC7051.</title>
        <authorList>
            <person name="Thammarongtham C."/>
            <person name="Vorapreeda T."/>
            <person name="Nookaew I."/>
            <person name="Srisuk T."/>
            <person name="Land M."/>
            <person name="Jeennor S."/>
            <person name="Laoteng K."/>
        </authorList>
    </citation>
    <scope>NUCLEOTIDE SEQUENCE [LARGE SCALE GENOMIC DNA]</scope>
    <source>
        <strain evidence="2 3">BCC7051</strain>
    </source>
</reference>
<accession>A0A1S9DQV3</accession>
<evidence type="ECO:0000256" key="1">
    <source>
        <dbReference type="SAM" id="MobiDB-lite"/>
    </source>
</evidence>
<gene>
    <name evidence="2" type="ORF">OAory_01078970</name>
</gene>
<dbReference type="InterPro" id="IPR013218">
    <property type="entry name" value="Dsn1/Mis13"/>
</dbReference>
<dbReference type="Pfam" id="PF08202">
    <property type="entry name" value="MIS13"/>
    <property type="match status" value="1"/>
</dbReference>
<feature type="region of interest" description="Disordered" evidence="1">
    <location>
        <begin position="379"/>
        <end position="463"/>
    </location>
</feature>
<feature type="compositionally biased region" description="Low complexity" evidence="1">
    <location>
        <begin position="127"/>
        <end position="138"/>
    </location>
</feature>